<accession>A0ABD5S522</accession>
<dbReference type="EMBL" id="JBHSWU010001290">
    <property type="protein sequence ID" value="MFC6726655.1"/>
    <property type="molecule type" value="Genomic_DNA"/>
</dbReference>
<feature type="non-terminal residue" evidence="1">
    <location>
        <position position="1"/>
    </location>
</feature>
<dbReference type="PANTHER" id="PTHR10788:SF106">
    <property type="entry name" value="BCDNA.GH08860"/>
    <property type="match status" value="1"/>
</dbReference>
<sequence length="221" mass="24469">LLGFHVPAYRENFLDCVSRGLDGASVDRAAGTVTYDGHTTRVEAFPMGVDASRIGRLSDETPESFWPEFRREHGVTGSTVAVGVDRLDYTKGIPERIDALERFWERNPEWRGELTYVQKASESRSAIPAYQRLQNDVHDAIERVNDRFGTEGWTPIVYVDDHLSDADLYGLYRHSDLALVTPIRDGMNLVAKEYVAAQPDAPGESGALLLSDLAGADVDLG</sequence>
<dbReference type="GO" id="GO:0016758">
    <property type="term" value="F:hexosyltransferase activity"/>
    <property type="evidence" value="ECO:0007669"/>
    <property type="project" value="UniProtKB-ARBA"/>
</dbReference>
<dbReference type="Pfam" id="PF00982">
    <property type="entry name" value="Glyco_transf_20"/>
    <property type="match status" value="1"/>
</dbReference>
<dbReference type="Proteomes" id="UP001596328">
    <property type="component" value="Unassembled WGS sequence"/>
</dbReference>
<comment type="caution">
    <text evidence="1">The sequence shown here is derived from an EMBL/GenBank/DDBJ whole genome shotgun (WGS) entry which is preliminary data.</text>
</comment>
<proteinExistence type="predicted"/>
<dbReference type="GO" id="GO:0005992">
    <property type="term" value="P:trehalose biosynthetic process"/>
    <property type="evidence" value="ECO:0007669"/>
    <property type="project" value="UniProtKB-ARBA"/>
</dbReference>
<organism evidence="1 2">
    <name type="scientific">Halobium palmae</name>
    <dbReference type="NCBI Taxonomy" id="1776492"/>
    <lineage>
        <taxon>Archaea</taxon>
        <taxon>Methanobacteriati</taxon>
        <taxon>Methanobacteriota</taxon>
        <taxon>Stenosarchaea group</taxon>
        <taxon>Halobacteria</taxon>
        <taxon>Halobacteriales</taxon>
        <taxon>Haloferacaceae</taxon>
        <taxon>Halobium</taxon>
    </lineage>
</organism>
<name>A0ABD5S522_9EURY</name>
<gene>
    <name evidence="1" type="ORF">ACFQE1_20250</name>
</gene>
<dbReference type="Gene3D" id="3.40.50.2000">
    <property type="entry name" value="Glycogen Phosphorylase B"/>
    <property type="match status" value="2"/>
</dbReference>
<feature type="non-terminal residue" evidence="1">
    <location>
        <position position="221"/>
    </location>
</feature>
<dbReference type="SUPFAM" id="SSF53756">
    <property type="entry name" value="UDP-Glycosyltransferase/glycogen phosphorylase"/>
    <property type="match status" value="1"/>
</dbReference>
<reference evidence="1 2" key="1">
    <citation type="journal article" date="2019" name="Int. J. Syst. Evol. Microbiol.">
        <title>The Global Catalogue of Microorganisms (GCM) 10K type strain sequencing project: providing services to taxonomists for standard genome sequencing and annotation.</title>
        <authorList>
            <consortium name="The Broad Institute Genomics Platform"/>
            <consortium name="The Broad Institute Genome Sequencing Center for Infectious Disease"/>
            <person name="Wu L."/>
            <person name="Ma J."/>
        </authorList>
    </citation>
    <scope>NUCLEOTIDE SEQUENCE [LARGE SCALE GENOMIC DNA]</scope>
    <source>
        <strain evidence="1 2">NBRC 111368</strain>
    </source>
</reference>
<dbReference type="AlphaFoldDB" id="A0ABD5S522"/>
<protein>
    <submittedName>
        <fullName evidence="1">Trehalose-6-phosphate synthase</fullName>
    </submittedName>
</protein>
<dbReference type="PANTHER" id="PTHR10788">
    <property type="entry name" value="TREHALOSE-6-PHOSPHATE SYNTHASE"/>
    <property type="match status" value="1"/>
</dbReference>
<dbReference type="InterPro" id="IPR001830">
    <property type="entry name" value="Glyco_trans_20"/>
</dbReference>
<evidence type="ECO:0000313" key="1">
    <source>
        <dbReference type="EMBL" id="MFC6726655.1"/>
    </source>
</evidence>
<keyword evidence="2" id="KW-1185">Reference proteome</keyword>
<evidence type="ECO:0000313" key="2">
    <source>
        <dbReference type="Proteomes" id="UP001596328"/>
    </source>
</evidence>